<comment type="cofactor">
    <cofactor evidence="8">
        <name>tungstopterin</name>
        <dbReference type="ChEBI" id="CHEBI:30402"/>
    </cofactor>
</comment>
<dbReference type="GO" id="GO:0051539">
    <property type="term" value="F:4 iron, 4 sulfur cluster binding"/>
    <property type="evidence" value="ECO:0007669"/>
    <property type="project" value="UniProtKB-KW"/>
</dbReference>
<reference evidence="10 11" key="1">
    <citation type="submission" date="2015-07" db="EMBL/GenBank/DDBJ databases">
        <title>Genome sequence of Ornatilinea apprima DSM 23815.</title>
        <authorList>
            <person name="Hemp J."/>
            <person name="Ward L.M."/>
            <person name="Pace L.A."/>
            <person name="Fischer W.W."/>
        </authorList>
    </citation>
    <scope>NUCLEOTIDE SEQUENCE [LARGE SCALE GENOMIC DNA]</scope>
    <source>
        <strain evidence="10 11">P3M-1</strain>
    </source>
</reference>
<evidence type="ECO:0000256" key="7">
    <source>
        <dbReference type="ARBA" id="ARBA00023014"/>
    </source>
</evidence>
<evidence type="ECO:0000256" key="3">
    <source>
        <dbReference type="ARBA" id="ARBA00022485"/>
    </source>
</evidence>
<keyword evidence="7" id="KW-0411">Iron-sulfur</keyword>
<evidence type="ECO:0000256" key="6">
    <source>
        <dbReference type="ARBA" id="ARBA00023004"/>
    </source>
</evidence>
<dbReference type="SUPFAM" id="SSF56228">
    <property type="entry name" value="Aldehyde ferredoxin oxidoreductase, N-terminal domain"/>
    <property type="match status" value="1"/>
</dbReference>
<name>A0A0P6X7X1_9CHLR</name>
<evidence type="ECO:0000256" key="4">
    <source>
        <dbReference type="ARBA" id="ARBA00022723"/>
    </source>
</evidence>
<feature type="domain" description="Aldehyde ferredoxin oxidoreductase N-terminal" evidence="9">
    <location>
        <begin position="4"/>
        <end position="206"/>
    </location>
</feature>
<protein>
    <recommendedName>
        <fullName evidence="9">Aldehyde ferredoxin oxidoreductase N-terminal domain-containing protein</fullName>
    </recommendedName>
</protein>
<evidence type="ECO:0000256" key="8">
    <source>
        <dbReference type="ARBA" id="ARBA00049934"/>
    </source>
</evidence>
<keyword evidence="11" id="KW-1185">Reference proteome</keyword>
<dbReference type="InterPro" id="IPR013983">
    <property type="entry name" value="Ald_Fedxn_OxRdtase_N"/>
</dbReference>
<gene>
    <name evidence="10" type="ORF">ADN00_04480</name>
</gene>
<evidence type="ECO:0000313" key="11">
    <source>
        <dbReference type="Proteomes" id="UP000050417"/>
    </source>
</evidence>
<keyword evidence="4" id="KW-0479">Metal-binding</keyword>
<dbReference type="InterPro" id="IPR036021">
    <property type="entry name" value="Tungsten_al_ferr_oxy-like_C"/>
</dbReference>
<evidence type="ECO:0000313" key="10">
    <source>
        <dbReference type="EMBL" id="KPL79121.1"/>
    </source>
</evidence>
<dbReference type="RefSeq" id="WP_075061757.1">
    <property type="nucleotide sequence ID" value="NZ_LGCL01000015.1"/>
</dbReference>
<dbReference type="GO" id="GO:0046872">
    <property type="term" value="F:metal ion binding"/>
    <property type="evidence" value="ECO:0007669"/>
    <property type="project" value="UniProtKB-KW"/>
</dbReference>
<sequence>MFGYSGKILHIDLTKRKSWVEQKPESWYRTYIGGIGMAARLLWENIEVGCDPLSPGNPICIANGIFTGTPVPVGGKYGIASKSPLTGFMGDSLSGSWFAIALKRAKWDGVVIHGSSQEWVNVFIDDDRVSFRKADHLLGKTTFETEEAIREELGDDQVRSATIGKAGENLVLTACVTNDGRQAGRTGHGAVWGSKKLKALSVRGTHGVTVHDPKKLLELSYKISQEAQGPHTKKYRIYGTSTNVLNMDRLGLLPTRNYQEGTFEGAETVSGEYLGEHFREKMLACAQCPIACEPYSVVKEGPFAGAMTGIDYECLQAASSNLGISDLAAAIKIIDICDEHGMDAMSTPVTMSWAIETFERGLLKKEDFKCKKYPEGFEPYFGASEEIVTLCEMIVEREGIGDLLALGSRKASEKFDAEHGTETYKWAMQSKGLETPGYDARGLKTFAVGVAVGTRGPCHNRSAAYDPDIQGEVDRFSVDDRRGELAKENEEYAAVYDSLPMCKFIRRCFTGKADRAGAWPSIANLINATTGWNFDYDAVDRIGSITHTIKKAFNIREGWKRSDDVLPYRWHHDPMTRGASAGHVVSVDELEYMKDLYYKAKGWTPDGLIPKQVLIDLDMADVAEEIGV</sequence>
<dbReference type="GO" id="GO:0016625">
    <property type="term" value="F:oxidoreductase activity, acting on the aldehyde or oxo group of donors, iron-sulfur protein as acceptor"/>
    <property type="evidence" value="ECO:0007669"/>
    <property type="project" value="InterPro"/>
</dbReference>
<keyword evidence="6" id="KW-0408">Iron</keyword>
<dbReference type="Gene3D" id="1.10.569.10">
    <property type="entry name" value="Aldehyde Ferredoxin Oxidoreductase Protein, subunit A, domain 2"/>
    <property type="match status" value="1"/>
</dbReference>
<keyword evidence="5" id="KW-0560">Oxidoreductase</keyword>
<evidence type="ECO:0000256" key="2">
    <source>
        <dbReference type="ARBA" id="ARBA00011032"/>
    </source>
</evidence>
<comment type="similarity">
    <text evidence="2">Belongs to the AOR/FOR family.</text>
</comment>
<dbReference type="GO" id="GO:0009055">
    <property type="term" value="F:electron transfer activity"/>
    <property type="evidence" value="ECO:0007669"/>
    <property type="project" value="InterPro"/>
</dbReference>
<dbReference type="Gene3D" id="3.60.9.10">
    <property type="entry name" value="Aldehyde ferredoxin oxidoreductase, N-terminal domain"/>
    <property type="match status" value="1"/>
</dbReference>
<dbReference type="PANTHER" id="PTHR30038:SF0">
    <property type="entry name" value="TUNGSTEN-CONTAINING ALDEHYDE FERREDOXIN OXIDOREDUCTASE"/>
    <property type="match status" value="1"/>
</dbReference>
<dbReference type="Proteomes" id="UP000050417">
    <property type="component" value="Unassembled WGS sequence"/>
</dbReference>
<dbReference type="AlphaFoldDB" id="A0A0P6X7X1"/>
<dbReference type="InterPro" id="IPR013984">
    <property type="entry name" value="Ald_Fedxn_OxRdtase_dom2"/>
</dbReference>
<evidence type="ECO:0000256" key="1">
    <source>
        <dbReference type="ARBA" id="ARBA00001966"/>
    </source>
</evidence>
<dbReference type="Pfam" id="PF01314">
    <property type="entry name" value="AFOR_C"/>
    <property type="match status" value="1"/>
</dbReference>
<dbReference type="STRING" id="1134406.ADN00_04480"/>
<dbReference type="SUPFAM" id="SSF48310">
    <property type="entry name" value="Aldehyde ferredoxin oxidoreductase, C-terminal domains"/>
    <property type="match status" value="1"/>
</dbReference>
<dbReference type="EMBL" id="LGCL01000015">
    <property type="protein sequence ID" value="KPL79121.1"/>
    <property type="molecule type" value="Genomic_DNA"/>
</dbReference>
<dbReference type="PANTHER" id="PTHR30038">
    <property type="entry name" value="ALDEHYDE FERREDOXIN OXIDOREDUCTASE"/>
    <property type="match status" value="1"/>
</dbReference>
<organism evidence="10 11">
    <name type="scientific">Ornatilinea apprima</name>
    <dbReference type="NCBI Taxonomy" id="1134406"/>
    <lineage>
        <taxon>Bacteria</taxon>
        <taxon>Bacillati</taxon>
        <taxon>Chloroflexota</taxon>
        <taxon>Anaerolineae</taxon>
        <taxon>Anaerolineales</taxon>
        <taxon>Anaerolineaceae</taxon>
        <taxon>Ornatilinea</taxon>
    </lineage>
</organism>
<dbReference type="OrthoDB" id="9763894at2"/>
<dbReference type="InterPro" id="IPR051919">
    <property type="entry name" value="W-dependent_AOR"/>
</dbReference>
<dbReference type="Gene3D" id="1.10.599.10">
    <property type="entry name" value="Aldehyde Ferredoxin Oxidoreductase Protein, subunit A, domain 3"/>
    <property type="match status" value="1"/>
</dbReference>
<proteinExistence type="inferred from homology"/>
<comment type="cofactor">
    <cofactor evidence="1">
        <name>[4Fe-4S] cluster</name>
        <dbReference type="ChEBI" id="CHEBI:49883"/>
    </cofactor>
</comment>
<dbReference type="InterPro" id="IPR013985">
    <property type="entry name" value="Ald_Fedxn_OxRdtase_dom3"/>
</dbReference>
<evidence type="ECO:0000256" key="5">
    <source>
        <dbReference type="ARBA" id="ARBA00023002"/>
    </source>
</evidence>
<dbReference type="SMART" id="SM00790">
    <property type="entry name" value="AFOR_N"/>
    <property type="match status" value="1"/>
</dbReference>
<keyword evidence="3" id="KW-0004">4Fe-4S</keyword>
<comment type="caution">
    <text evidence="10">The sequence shown here is derived from an EMBL/GenBank/DDBJ whole genome shotgun (WGS) entry which is preliminary data.</text>
</comment>
<dbReference type="Pfam" id="PF02730">
    <property type="entry name" value="AFOR_N"/>
    <property type="match status" value="1"/>
</dbReference>
<dbReference type="InterPro" id="IPR036503">
    <property type="entry name" value="Ald_Fedxn_OxRdtase_N_sf"/>
</dbReference>
<accession>A0A0P6X7X1</accession>
<evidence type="ECO:0000259" key="9">
    <source>
        <dbReference type="SMART" id="SM00790"/>
    </source>
</evidence>
<dbReference type="InterPro" id="IPR001203">
    <property type="entry name" value="OxRdtase_Ald_Fedxn_C"/>
</dbReference>